<name>A0A2U3DSN7_PURLI</name>
<keyword evidence="4" id="KW-0418">Kinase</keyword>
<comment type="caution">
    <text evidence="9">The sequence shown here is derived from an EMBL/GenBank/DDBJ whole genome shotgun (WGS) entry which is preliminary data.</text>
</comment>
<evidence type="ECO:0000256" key="4">
    <source>
        <dbReference type="ARBA" id="ARBA00022777"/>
    </source>
</evidence>
<dbReference type="PROSITE" id="PS50109">
    <property type="entry name" value="HIS_KIN"/>
    <property type="match status" value="1"/>
</dbReference>
<evidence type="ECO:0000256" key="6">
    <source>
        <dbReference type="SAM" id="MobiDB-lite"/>
    </source>
</evidence>
<dbReference type="InterPro" id="IPR001789">
    <property type="entry name" value="Sig_transdc_resp-reg_receiver"/>
</dbReference>
<evidence type="ECO:0000259" key="7">
    <source>
        <dbReference type="PROSITE" id="PS50109"/>
    </source>
</evidence>
<evidence type="ECO:0000313" key="9">
    <source>
        <dbReference type="EMBL" id="PWI65254.1"/>
    </source>
</evidence>
<dbReference type="Proteomes" id="UP000245956">
    <property type="component" value="Unassembled WGS sequence"/>
</dbReference>
<sequence>MRDALFLLENDWSVYYRPGEEPDKRACRFCLEALASIKKRDRCSGHVFTRSTGHGTVRKVNSFAKKRKYEASSALPKLRKRATSNQFGKKTLFVYGSLDGLIEEVVESVFAGFNFQRMSIRQLSKRHKPMHSDVMANNRLDSAQAMEQFGRSLHDAAEQPPTFGDVSAYLSIDPACNWMFNFQAGAGITEDYLRHRLFKPFAHGDELAPGTGLGLSLVKAIVSQLRGEITVESQVGAGTKIVVTLPLEQSLPACKRPLNSLGEDSEFQEQVRELKGLRVRVRGFEDRKRPGVCGERHTIVEDICHRWLLMDPVPDQQEQQTTPDIVLWSIDALPISFDQIEQLAKAPNVVVCQDALRAYRHLSVYESLGHGASFEFISQPIGPRKLARSIATAYKRWMGFPKDLSKPSRQQPNRFRSSHAGQLPTRGSLQKSLGSSAVSTAKVESRHRASASNEPALPTPIGPSKLQTSIDEQVLASHESANPCKLLLVDDNPINLKILSSSMGKLGQAYQAVTNGREAVEAYMQNPDQFVGVLMDISMPVMDGLEATRQIRAYEQRKKLKAVLIMALTGLASDGVHQEALRSGVDMFLTKPLLDFDERQGSAAFYYIIYNVNVRTGCGFSGFAACRRLDEICDL</sequence>
<feature type="modified residue" description="4-aspartylphosphate" evidence="5">
    <location>
        <position position="536"/>
    </location>
</feature>
<organism evidence="9 10">
    <name type="scientific">Purpureocillium lilacinum</name>
    <name type="common">Paecilomyces lilacinus</name>
    <dbReference type="NCBI Taxonomy" id="33203"/>
    <lineage>
        <taxon>Eukaryota</taxon>
        <taxon>Fungi</taxon>
        <taxon>Dikarya</taxon>
        <taxon>Ascomycota</taxon>
        <taxon>Pezizomycotina</taxon>
        <taxon>Sordariomycetes</taxon>
        <taxon>Hypocreomycetidae</taxon>
        <taxon>Hypocreales</taxon>
        <taxon>Ophiocordycipitaceae</taxon>
        <taxon>Purpureocillium</taxon>
    </lineage>
</organism>
<dbReference type="GO" id="GO:0000155">
    <property type="term" value="F:phosphorelay sensor kinase activity"/>
    <property type="evidence" value="ECO:0007669"/>
    <property type="project" value="TreeGrafter"/>
</dbReference>
<proteinExistence type="predicted"/>
<evidence type="ECO:0000256" key="3">
    <source>
        <dbReference type="ARBA" id="ARBA00022679"/>
    </source>
</evidence>
<accession>A0A2U3DSN7</accession>
<dbReference type="PANTHER" id="PTHR43047">
    <property type="entry name" value="TWO-COMPONENT HISTIDINE PROTEIN KINASE"/>
    <property type="match status" value="1"/>
</dbReference>
<dbReference type="GO" id="GO:0009927">
    <property type="term" value="F:histidine phosphotransfer kinase activity"/>
    <property type="evidence" value="ECO:0007669"/>
    <property type="project" value="TreeGrafter"/>
</dbReference>
<dbReference type="CDD" id="cd17546">
    <property type="entry name" value="REC_hyHK_CKI1_RcsC-like"/>
    <property type="match status" value="1"/>
</dbReference>
<feature type="region of interest" description="Disordered" evidence="6">
    <location>
        <begin position="401"/>
        <end position="463"/>
    </location>
</feature>
<protein>
    <recommendedName>
        <fullName evidence="2">histidine kinase</fullName>
        <ecNumber evidence="2">2.7.13.3</ecNumber>
    </recommendedName>
</protein>
<dbReference type="EMBL" id="LCWV01000036">
    <property type="protein sequence ID" value="PWI65254.1"/>
    <property type="molecule type" value="Genomic_DNA"/>
</dbReference>
<gene>
    <name evidence="9" type="ORF">PCL_07304</name>
</gene>
<dbReference type="SMART" id="SM00448">
    <property type="entry name" value="REC"/>
    <property type="match status" value="1"/>
</dbReference>
<evidence type="ECO:0000256" key="5">
    <source>
        <dbReference type="PROSITE-ProRule" id="PRU00169"/>
    </source>
</evidence>
<evidence type="ECO:0000256" key="2">
    <source>
        <dbReference type="ARBA" id="ARBA00012438"/>
    </source>
</evidence>
<feature type="domain" description="Response regulatory" evidence="8">
    <location>
        <begin position="485"/>
        <end position="606"/>
    </location>
</feature>
<reference evidence="9 10" key="1">
    <citation type="journal article" date="2016" name="Front. Microbiol.">
        <title>Genome and transcriptome sequences reveal the specific parasitism of the nematophagous Purpureocillium lilacinum 36-1.</title>
        <authorList>
            <person name="Xie J."/>
            <person name="Li S."/>
            <person name="Mo C."/>
            <person name="Xiao X."/>
            <person name="Peng D."/>
            <person name="Wang G."/>
            <person name="Xiao Y."/>
        </authorList>
    </citation>
    <scope>NUCLEOTIDE SEQUENCE [LARGE SCALE GENOMIC DNA]</scope>
    <source>
        <strain evidence="9 10">36-1</strain>
    </source>
</reference>
<dbReference type="InterPro" id="IPR003594">
    <property type="entry name" value="HATPase_dom"/>
</dbReference>
<dbReference type="InterPro" id="IPR011006">
    <property type="entry name" value="CheY-like_superfamily"/>
</dbReference>
<evidence type="ECO:0000313" key="10">
    <source>
        <dbReference type="Proteomes" id="UP000245956"/>
    </source>
</evidence>
<dbReference type="GO" id="GO:0005886">
    <property type="term" value="C:plasma membrane"/>
    <property type="evidence" value="ECO:0007669"/>
    <property type="project" value="TreeGrafter"/>
</dbReference>
<dbReference type="SUPFAM" id="SSF55874">
    <property type="entry name" value="ATPase domain of HSP90 chaperone/DNA topoisomerase II/histidine kinase"/>
    <property type="match status" value="1"/>
</dbReference>
<dbReference type="AlphaFoldDB" id="A0A2U3DSN7"/>
<keyword evidence="5" id="KW-0597">Phosphoprotein</keyword>
<evidence type="ECO:0000256" key="1">
    <source>
        <dbReference type="ARBA" id="ARBA00000085"/>
    </source>
</evidence>
<dbReference type="Gene3D" id="3.40.50.2300">
    <property type="match status" value="1"/>
</dbReference>
<dbReference type="PROSITE" id="PS50110">
    <property type="entry name" value="RESPONSE_REGULATORY"/>
    <property type="match status" value="1"/>
</dbReference>
<feature type="domain" description="Histidine kinase" evidence="7">
    <location>
        <begin position="185"/>
        <end position="249"/>
    </location>
</feature>
<dbReference type="SUPFAM" id="SSF52172">
    <property type="entry name" value="CheY-like"/>
    <property type="match status" value="1"/>
</dbReference>
<dbReference type="Gene3D" id="3.30.565.10">
    <property type="entry name" value="Histidine kinase-like ATPase, C-terminal domain"/>
    <property type="match status" value="1"/>
</dbReference>
<dbReference type="PANTHER" id="PTHR43047:SF72">
    <property type="entry name" value="OSMOSENSING HISTIDINE PROTEIN KINASE SLN1"/>
    <property type="match status" value="1"/>
</dbReference>
<evidence type="ECO:0000259" key="8">
    <source>
        <dbReference type="PROSITE" id="PS50110"/>
    </source>
</evidence>
<dbReference type="PRINTS" id="PR00344">
    <property type="entry name" value="BCTRLSENSOR"/>
</dbReference>
<feature type="compositionally biased region" description="Polar residues" evidence="6">
    <location>
        <begin position="425"/>
        <end position="439"/>
    </location>
</feature>
<dbReference type="InterPro" id="IPR036890">
    <property type="entry name" value="HATPase_C_sf"/>
</dbReference>
<dbReference type="Pfam" id="PF00072">
    <property type="entry name" value="Response_reg"/>
    <property type="match status" value="1"/>
</dbReference>
<dbReference type="InterPro" id="IPR004358">
    <property type="entry name" value="Sig_transdc_His_kin-like_C"/>
</dbReference>
<dbReference type="Pfam" id="PF02518">
    <property type="entry name" value="HATPase_c"/>
    <property type="match status" value="1"/>
</dbReference>
<dbReference type="SMART" id="SM00387">
    <property type="entry name" value="HATPase_c"/>
    <property type="match status" value="1"/>
</dbReference>
<comment type="catalytic activity">
    <reaction evidence="1">
        <text>ATP + protein L-histidine = ADP + protein N-phospho-L-histidine.</text>
        <dbReference type="EC" id="2.7.13.3"/>
    </reaction>
</comment>
<keyword evidence="3" id="KW-0808">Transferase</keyword>
<dbReference type="EC" id="2.7.13.3" evidence="2"/>
<dbReference type="InterPro" id="IPR005467">
    <property type="entry name" value="His_kinase_dom"/>
</dbReference>